<evidence type="ECO:0000313" key="7">
    <source>
        <dbReference type="Proteomes" id="UP000476281"/>
    </source>
</evidence>
<dbReference type="SMART" id="SM00418">
    <property type="entry name" value="HTH_ARSR"/>
    <property type="match status" value="1"/>
</dbReference>
<name>A0A155HIC2_9ENTR</name>
<feature type="domain" description="HTH arsR-type" evidence="4">
    <location>
        <begin position="5"/>
        <end position="109"/>
    </location>
</feature>
<dbReference type="InterPro" id="IPR051081">
    <property type="entry name" value="HTH_MetalResp_TranReg"/>
</dbReference>
<reference evidence="6 7" key="2">
    <citation type="submission" date="2019-09" db="EMBL/GenBank/DDBJ databases">
        <title>Reversal of blaTEM antimicrobial resistance by CRISPR-Cas9 in clinical E. coli and other Enterobacteriaceae strains.</title>
        <authorList>
            <person name="Tagliaferri T."/>
            <person name="Guimaraes N."/>
            <person name="Pereira M."/>
            <person name="Felicori L."/>
            <person name="Horz H.-P."/>
            <person name="Santos S."/>
            <person name="Mendes T."/>
        </authorList>
    </citation>
    <scope>NUCLEOTIDE SEQUENCE [LARGE SCALE GENOMIC DNA]</scope>
    <source>
        <strain evidence="6 7">E2_blaTEM_MG</strain>
    </source>
</reference>
<dbReference type="GO" id="GO:0003700">
    <property type="term" value="F:DNA-binding transcription factor activity"/>
    <property type="evidence" value="ECO:0007669"/>
    <property type="project" value="InterPro"/>
</dbReference>
<gene>
    <name evidence="5" type="primary">arsR</name>
    <name evidence="6" type="ORF">F9C29_05125</name>
    <name evidence="5" type="ORF">TUM11043_00034</name>
</gene>
<dbReference type="InterPro" id="IPR036388">
    <property type="entry name" value="WH-like_DNA-bd_sf"/>
</dbReference>
<keyword evidence="1" id="KW-0805">Transcription regulation</keyword>
<dbReference type="CDD" id="cd00090">
    <property type="entry name" value="HTH_ARSR"/>
    <property type="match status" value="1"/>
</dbReference>
<dbReference type="GO" id="GO:0003677">
    <property type="term" value="F:DNA binding"/>
    <property type="evidence" value="ECO:0007669"/>
    <property type="project" value="UniProtKB-KW"/>
</dbReference>
<keyword evidence="3" id="KW-0804">Transcription</keyword>
<dbReference type="RefSeq" id="WP_023314856.1">
    <property type="nucleotide sequence ID" value="NZ_AP018352.1"/>
</dbReference>
<evidence type="ECO:0000313" key="6">
    <source>
        <dbReference type="EMBL" id="KAB2528585.1"/>
    </source>
</evidence>
<geneLocation type="plasmid" evidence="5">
    <name>pMTY11043_IncHI2</name>
</geneLocation>
<sequence length="109" mass="12595">MRQVTEFMPDIDLNDVIKALGNPVRRKILHMLKEPKIHFHQPYADADEFGVCVSIIQEKVGLSQSTVSLYLSALQRAQLVTSQRIGPWTYYKRDNDKIRVVLELLKNTI</sequence>
<evidence type="ECO:0000256" key="2">
    <source>
        <dbReference type="ARBA" id="ARBA00023125"/>
    </source>
</evidence>
<dbReference type="PROSITE" id="PS50987">
    <property type="entry name" value="HTH_ARSR_2"/>
    <property type="match status" value="1"/>
</dbReference>
<protein>
    <submittedName>
        <fullName evidence="5 6">Transcriptional regulator</fullName>
    </submittedName>
</protein>
<evidence type="ECO:0000256" key="1">
    <source>
        <dbReference type="ARBA" id="ARBA00023015"/>
    </source>
</evidence>
<keyword evidence="2" id="KW-0238">DNA-binding</keyword>
<dbReference type="InterPro" id="IPR001845">
    <property type="entry name" value="HTH_ArsR_DNA-bd_dom"/>
</dbReference>
<accession>A0A155HIC2</accession>
<evidence type="ECO:0000256" key="3">
    <source>
        <dbReference type="ARBA" id="ARBA00023163"/>
    </source>
</evidence>
<evidence type="ECO:0000313" key="5">
    <source>
        <dbReference type="EMBL" id="BBA25872.1"/>
    </source>
</evidence>
<keyword evidence="5" id="KW-0614">Plasmid</keyword>
<dbReference type="Gene3D" id="1.10.10.10">
    <property type="entry name" value="Winged helix-like DNA-binding domain superfamily/Winged helix DNA-binding domain"/>
    <property type="match status" value="1"/>
</dbReference>
<evidence type="ECO:0000259" key="4">
    <source>
        <dbReference type="PROSITE" id="PS50987"/>
    </source>
</evidence>
<accession>A0A286NYS7</accession>
<reference evidence="5" key="1">
    <citation type="journal article" date="2018" name="Antimicrob. Agents Chemother.">
        <title>Molecular Characterization of IMP-1-Producing Enterobacter cloacae Complex Isolates in Tokyo.</title>
        <authorList>
            <person name="Aoki K."/>
            <person name="Harada S."/>
            <person name="Yahara K."/>
            <person name="Ishii Y."/>
            <person name="Motooka D."/>
            <person name="Nakamura S."/>
            <person name="Akeda Y."/>
            <person name="Iida T."/>
            <person name="Tomono K."/>
            <person name="Iwata S."/>
            <person name="Moriya K."/>
            <person name="Tateda K."/>
        </authorList>
    </citation>
    <scope>NUCLEOTIDE SEQUENCE</scope>
    <source>
        <strain evidence="5">TUM11043</strain>
        <plasmid evidence="5">pMTY11043_IncHI2</plasmid>
    </source>
</reference>
<proteinExistence type="predicted"/>
<dbReference type="PANTHER" id="PTHR33154">
    <property type="entry name" value="TRANSCRIPTIONAL REGULATOR, ARSR FAMILY"/>
    <property type="match status" value="1"/>
</dbReference>
<dbReference type="SUPFAM" id="SSF46785">
    <property type="entry name" value="Winged helix' DNA-binding domain"/>
    <property type="match status" value="1"/>
</dbReference>
<dbReference type="InterPro" id="IPR011991">
    <property type="entry name" value="ArsR-like_HTH"/>
</dbReference>
<dbReference type="EMBL" id="AP018352">
    <property type="protein sequence ID" value="BBA25872.1"/>
    <property type="molecule type" value="Genomic_DNA"/>
</dbReference>
<organism evidence="5">
    <name type="scientific">Enterobacter hormaechei</name>
    <dbReference type="NCBI Taxonomy" id="158836"/>
    <lineage>
        <taxon>Bacteria</taxon>
        <taxon>Pseudomonadati</taxon>
        <taxon>Pseudomonadota</taxon>
        <taxon>Gammaproteobacteria</taxon>
        <taxon>Enterobacterales</taxon>
        <taxon>Enterobacteriaceae</taxon>
        <taxon>Enterobacter</taxon>
        <taxon>Enterobacter cloacae complex</taxon>
    </lineage>
</organism>
<dbReference type="AlphaFoldDB" id="A0A155HIC2"/>
<dbReference type="EMBL" id="WBSZ01000085">
    <property type="protein sequence ID" value="KAB2528585.1"/>
    <property type="molecule type" value="Genomic_DNA"/>
</dbReference>
<dbReference type="InterPro" id="IPR036390">
    <property type="entry name" value="WH_DNA-bd_sf"/>
</dbReference>
<dbReference type="PANTHER" id="PTHR33154:SF33">
    <property type="entry name" value="TRANSCRIPTIONAL REPRESSOR SDPR"/>
    <property type="match status" value="1"/>
</dbReference>
<dbReference type="Proteomes" id="UP000476281">
    <property type="component" value="Unassembled WGS sequence"/>
</dbReference>